<dbReference type="AlphaFoldDB" id="A0AAN6I9D7"/>
<dbReference type="GeneID" id="66124654"/>
<dbReference type="Proteomes" id="UP001196530">
    <property type="component" value="Unassembled WGS sequence"/>
</dbReference>
<evidence type="ECO:0008006" key="7">
    <source>
        <dbReference type="Google" id="ProtNLM"/>
    </source>
</evidence>
<dbReference type="GO" id="GO:0016616">
    <property type="term" value="F:oxidoreductase activity, acting on the CH-OH group of donors, NAD or NADP as acceptor"/>
    <property type="evidence" value="ECO:0007669"/>
    <property type="project" value="UniProtKB-ARBA"/>
</dbReference>
<evidence type="ECO:0000256" key="2">
    <source>
        <dbReference type="ARBA" id="ARBA00022857"/>
    </source>
</evidence>
<gene>
    <name evidence="5" type="ORF">KL928_000603</name>
</gene>
<keyword evidence="2" id="KW-0521">NADP</keyword>
<keyword evidence="3" id="KW-0560">Oxidoreductase</keyword>
<dbReference type="InterPro" id="IPR020904">
    <property type="entry name" value="Sc_DH/Rdtase_CS"/>
</dbReference>
<dbReference type="Pfam" id="PF00106">
    <property type="entry name" value="adh_short"/>
    <property type="match status" value="1"/>
</dbReference>
<dbReference type="EMBL" id="JAHLUX010000001">
    <property type="protein sequence ID" value="KAG7822128.1"/>
    <property type="molecule type" value="Genomic_DNA"/>
</dbReference>
<evidence type="ECO:0000313" key="6">
    <source>
        <dbReference type="Proteomes" id="UP001196530"/>
    </source>
</evidence>
<protein>
    <recommendedName>
        <fullName evidence="7">Oxidoreductase</fullName>
    </recommendedName>
</protein>
<dbReference type="RefSeq" id="XP_043062498.1">
    <property type="nucleotide sequence ID" value="XM_043206317.1"/>
</dbReference>
<dbReference type="PRINTS" id="PR00080">
    <property type="entry name" value="SDRFAMILY"/>
</dbReference>
<proteinExistence type="inferred from homology"/>
<evidence type="ECO:0000256" key="1">
    <source>
        <dbReference type="ARBA" id="ARBA00006484"/>
    </source>
</evidence>
<comment type="similarity">
    <text evidence="1 4">Belongs to the short-chain dehydrogenases/reductases (SDR) family.</text>
</comment>
<dbReference type="Gene3D" id="3.40.50.720">
    <property type="entry name" value="NAD(P)-binding Rossmann-like Domain"/>
    <property type="match status" value="1"/>
</dbReference>
<dbReference type="PRINTS" id="PR00081">
    <property type="entry name" value="GDHRDH"/>
</dbReference>
<dbReference type="PANTHER" id="PTHR42901:SF1">
    <property type="entry name" value="ALCOHOL DEHYDROGENASE"/>
    <property type="match status" value="1"/>
</dbReference>
<comment type="caution">
    <text evidence="5">The sequence shown here is derived from an EMBL/GenBank/DDBJ whole genome shotgun (WGS) entry which is preliminary data.</text>
</comment>
<dbReference type="FunFam" id="3.40.50.720:FF:000047">
    <property type="entry name" value="NADP-dependent L-serine/L-allo-threonine dehydrogenase"/>
    <property type="match status" value="1"/>
</dbReference>
<dbReference type="InterPro" id="IPR036291">
    <property type="entry name" value="NAD(P)-bd_dom_sf"/>
</dbReference>
<reference evidence="5" key="1">
    <citation type="journal article" date="2021" name="G3 (Bethesda)">
        <title>Genomic diversity, chromosomal rearrangements, and interspecies hybridization in the ogataea polymorpha species complex.</title>
        <authorList>
            <person name="Hanson S.J."/>
            <person name="Cinneide E.O."/>
            <person name="Salzberg L.I."/>
            <person name="Wolfe K.H."/>
            <person name="McGowan J."/>
            <person name="Fitzpatrick D.A."/>
            <person name="Matlin K."/>
        </authorList>
    </citation>
    <scope>NUCLEOTIDE SEQUENCE</scope>
    <source>
        <strain evidence="5">61-244</strain>
    </source>
</reference>
<sequence>MRSSESKSVADSGAIVGGRLAQLIADMGQVSPGTPRIRGPRTGDLANLIRFLFEKVTNYTMFGKIAERLAGKNILITGASTGIGYSTAKHFAEAGAGNIKLVLTARREDKLKALKEELLKTYPSIKVFIGALDVSKTDQISPFLKSLPEEFSQIDVLVNNAGKALGLDPVGSVDSADVKEMFETNVLGMIELTQLVVRQMKERNKGDIIQLGSVAGREAYPGGSIYCATKSALNFFTSALRKELINTKIRVIEVQPGNVATDEFSLVRFKGDKERAAAVYKDTEPLYADDIAELIVFAATRKENTVLAETLIFGNNQASPFHIYRGSQK</sequence>
<accession>A0AAN6I9D7</accession>
<dbReference type="PROSITE" id="PS00061">
    <property type="entry name" value="ADH_SHORT"/>
    <property type="match status" value="1"/>
</dbReference>
<dbReference type="SUPFAM" id="SSF51735">
    <property type="entry name" value="NAD(P)-binding Rossmann-fold domains"/>
    <property type="match status" value="1"/>
</dbReference>
<dbReference type="InterPro" id="IPR002347">
    <property type="entry name" value="SDR_fam"/>
</dbReference>
<evidence type="ECO:0000256" key="3">
    <source>
        <dbReference type="ARBA" id="ARBA00023002"/>
    </source>
</evidence>
<name>A0AAN6I9D7_PICAN</name>
<evidence type="ECO:0000256" key="4">
    <source>
        <dbReference type="RuleBase" id="RU000363"/>
    </source>
</evidence>
<organism evidence="5 6">
    <name type="scientific">Pichia angusta</name>
    <name type="common">Yeast</name>
    <name type="synonym">Hansenula polymorpha</name>
    <dbReference type="NCBI Taxonomy" id="870730"/>
    <lineage>
        <taxon>Eukaryota</taxon>
        <taxon>Fungi</taxon>
        <taxon>Dikarya</taxon>
        <taxon>Ascomycota</taxon>
        <taxon>Saccharomycotina</taxon>
        <taxon>Pichiomycetes</taxon>
        <taxon>Pichiales</taxon>
        <taxon>Pichiaceae</taxon>
        <taxon>Ogataea</taxon>
    </lineage>
</organism>
<dbReference type="PANTHER" id="PTHR42901">
    <property type="entry name" value="ALCOHOL DEHYDROGENASE"/>
    <property type="match status" value="1"/>
</dbReference>
<evidence type="ECO:0000313" key="5">
    <source>
        <dbReference type="EMBL" id="KAG7822128.1"/>
    </source>
</evidence>